<name>H1YH61_9SPHI</name>
<proteinExistence type="predicted"/>
<dbReference type="HOGENOM" id="CLU_2523907_0_0_10"/>
<dbReference type="RefSeq" id="WP_008504109.1">
    <property type="nucleotide sequence ID" value="NZ_CM001403.1"/>
</dbReference>
<protein>
    <submittedName>
        <fullName evidence="1">Uncharacterized protein</fullName>
    </submittedName>
</protein>
<reference evidence="1" key="1">
    <citation type="submission" date="2011-09" db="EMBL/GenBank/DDBJ databases">
        <title>The permanent draft genome of Mucilaginibacter paludis DSM 18603.</title>
        <authorList>
            <consortium name="US DOE Joint Genome Institute (JGI-PGF)"/>
            <person name="Lucas S."/>
            <person name="Han J."/>
            <person name="Lapidus A."/>
            <person name="Bruce D."/>
            <person name="Goodwin L."/>
            <person name="Pitluck S."/>
            <person name="Peters L."/>
            <person name="Kyrpides N."/>
            <person name="Mavromatis K."/>
            <person name="Ivanova N."/>
            <person name="Mikhailova N."/>
            <person name="Held B."/>
            <person name="Detter J.C."/>
            <person name="Tapia R."/>
            <person name="Han C."/>
            <person name="Land M."/>
            <person name="Hauser L."/>
            <person name="Markowitz V."/>
            <person name="Cheng J.-F."/>
            <person name="Hugenholtz P."/>
            <person name="Woyke T."/>
            <person name="Wu D."/>
            <person name="Tindall B."/>
            <person name="Brambilla E."/>
            <person name="Klenk H.-P."/>
            <person name="Eisen J.A."/>
        </authorList>
    </citation>
    <scope>NUCLEOTIDE SEQUENCE [LARGE SCALE GENOMIC DNA]</scope>
    <source>
        <strain evidence="1">DSM 18603</strain>
    </source>
</reference>
<organism evidence="1 2">
    <name type="scientific">Mucilaginibacter paludis DSM 18603</name>
    <dbReference type="NCBI Taxonomy" id="714943"/>
    <lineage>
        <taxon>Bacteria</taxon>
        <taxon>Pseudomonadati</taxon>
        <taxon>Bacteroidota</taxon>
        <taxon>Sphingobacteriia</taxon>
        <taxon>Sphingobacteriales</taxon>
        <taxon>Sphingobacteriaceae</taxon>
        <taxon>Mucilaginibacter</taxon>
    </lineage>
</organism>
<accession>H1YH61</accession>
<dbReference type="STRING" id="714943.Mucpa_0367"/>
<evidence type="ECO:0000313" key="1">
    <source>
        <dbReference type="EMBL" id="EHQ24563.1"/>
    </source>
</evidence>
<dbReference type="Proteomes" id="UP000002774">
    <property type="component" value="Chromosome"/>
</dbReference>
<dbReference type="EMBL" id="CM001403">
    <property type="protein sequence ID" value="EHQ24563.1"/>
    <property type="molecule type" value="Genomic_DNA"/>
</dbReference>
<keyword evidence="2" id="KW-1185">Reference proteome</keyword>
<evidence type="ECO:0000313" key="2">
    <source>
        <dbReference type="Proteomes" id="UP000002774"/>
    </source>
</evidence>
<dbReference type="AlphaFoldDB" id="H1YH61"/>
<sequence length="84" mass="9781">MTQQEAIHSAYRQLPDPNTYADDWCTIRFNAHRLADGSSNAYLRVDQNYIKHFDSSLPFEVRFTKVNNNGVIEWEILNNDFSGL</sequence>
<gene>
    <name evidence="1" type="ORF">Mucpa_0367</name>
</gene>